<evidence type="ECO:0000313" key="3">
    <source>
        <dbReference type="Proteomes" id="UP000318509"/>
    </source>
</evidence>
<dbReference type="Gene3D" id="3.40.50.720">
    <property type="entry name" value="NAD(P)-binding Rossmann-like Domain"/>
    <property type="match status" value="1"/>
</dbReference>
<feature type="domain" description="CoA-binding" evidence="1">
    <location>
        <begin position="18"/>
        <end position="116"/>
    </location>
</feature>
<protein>
    <submittedName>
        <fullName evidence="2">CoA-binding protein</fullName>
    </submittedName>
</protein>
<dbReference type="InterPro" id="IPR003781">
    <property type="entry name" value="CoA-bd"/>
</dbReference>
<gene>
    <name evidence="2" type="ORF">E6H00_17365</name>
</gene>
<dbReference type="SMART" id="SM00881">
    <property type="entry name" value="CoA_binding"/>
    <property type="match status" value="1"/>
</dbReference>
<dbReference type="AlphaFoldDB" id="A0A537JTU0"/>
<evidence type="ECO:0000259" key="1">
    <source>
        <dbReference type="SMART" id="SM00881"/>
    </source>
</evidence>
<dbReference type="PANTHER" id="PTHR33303">
    <property type="entry name" value="CYTOPLASMIC PROTEIN-RELATED"/>
    <property type="match status" value="1"/>
</dbReference>
<dbReference type="InterPro" id="IPR036291">
    <property type="entry name" value="NAD(P)-bd_dom_sf"/>
</dbReference>
<dbReference type="Proteomes" id="UP000318509">
    <property type="component" value="Unassembled WGS sequence"/>
</dbReference>
<evidence type="ECO:0000313" key="2">
    <source>
        <dbReference type="EMBL" id="TMI86874.1"/>
    </source>
</evidence>
<comment type="caution">
    <text evidence="2">The sequence shown here is derived from an EMBL/GenBank/DDBJ whole genome shotgun (WGS) entry which is preliminary data.</text>
</comment>
<accession>A0A537JTU0</accession>
<dbReference type="SUPFAM" id="SSF51735">
    <property type="entry name" value="NAD(P)-binding Rossmann-fold domains"/>
    <property type="match status" value="1"/>
</dbReference>
<dbReference type="EMBL" id="VBAK01000176">
    <property type="protein sequence ID" value="TMI86874.1"/>
    <property type="molecule type" value="Genomic_DNA"/>
</dbReference>
<proteinExistence type="predicted"/>
<organism evidence="2 3">
    <name type="scientific">Candidatus Segetimicrobium genomatis</name>
    <dbReference type="NCBI Taxonomy" id="2569760"/>
    <lineage>
        <taxon>Bacteria</taxon>
        <taxon>Bacillati</taxon>
        <taxon>Candidatus Sysuimicrobiota</taxon>
        <taxon>Candidatus Sysuimicrobiia</taxon>
        <taxon>Candidatus Sysuimicrobiales</taxon>
        <taxon>Candidatus Segetimicrobiaceae</taxon>
        <taxon>Candidatus Segetimicrobium</taxon>
    </lineage>
</organism>
<reference evidence="2 3" key="1">
    <citation type="journal article" date="2019" name="Nat. Microbiol.">
        <title>Mediterranean grassland soil C-N compound turnover is dependent on rainfall and depth, and is mediated by genomically divergent microorganisms.</title>
        <authorList>
            <person name="Diamond S."/>
            <person name="Andeer P.F."/>
            <person name="Li Z."/>
            <person name="Crits-Christoph A."/>
            <person name="Burstein D."/>
            <person name="Anantharaman K."/>
            <person name="Lane K.R."/>
            <person name="Thomas B.C."/>
            <person name="Pan C."/>
            <person name="Northen T.R."/>
            <person name="Banfield J.F."/>
        </authorList>
    </citation>
    <scope>NUCLEOTIDE SEQUENCE [LARGE SCALE GENOMIC DNA]</scope>
    <source>
        <strain evidence="2">NP_3</strain>
    </source>
</reference>
<sequence>MATGVPAEDVAAQIRWILETCRTVAVVGLSSHPFKDSHIVAHHLHREGFQVVPINPSAATILGRPVSPSLAALPPDVARGIDLVLIFRPSEEVGPIVDAALAHLPNLRAVWTQKGIVDDAAAARARAKGLAVVQDRCLRTQHLFMKFGAAGDA</sequence>
<name>A0A537JTU0_9BACT</name>
<dbReference type="PANTHER" id="PTHR33303:SF2">
    <property type="entry name" value="COA-BINDING DOMAIN-CONTAINING PROTEIN"/>
    <property type="match status" value="1"/>
</dbReference>
<dbReference type="Pfam" id="PF13380">
    <property type="entry name" value="CoA_binding_2"/>
    <property type="match status" value="1"/>
</dbReference>